<comment type="caution">
    <text evidence="1">The sequence shown here is derived from an EMBL/GenBank/DDBJ whole genome shotgun (WGS) entry which is preliminary data.</text>
</comment>
<reference evidence="1 2" key="1">
    <citation type="submission" date="2020-02" db="EMBL/GenBank/DDBJ databases">
        <authorList>
            <person name="Babadi Z.K."/>
            <person name="Risdian C."/>
            <person name="Ebrahimipour G.H."/>
            <person name="Wink J."/>
        </authorList>
    </citation>
    <scope>NUCLEOTIDE SEQUENCE [LARGE SCALE GENOMIC DNA]</scope>
    <source>
        <strain evidence="1 2">ZKHCc1 1396</strain>
    </source>
</reference>
<evidence type="ECO:0000313" key="1">
    <source>
        <dbReference type="EMBL" id="MBE4753263.1"/>
    </source>
</evidence>
<gene>
    <name evidence="1" type="ORF">G4177_34445</name>
</gene>
<proteinExistence type="predicted"/>
<keyword evidence="2" id="KW-1185">Reference proteome</keyword>
<organism evidence="1 2">
    <name type="scientific">Corallococcus soli</name>
    <dbReference type="NCBI Taxonomy" id="2710757"/>
    <lineage>
        <taxon>Bacteria</taxon>
        <taxon>Pseudomonadati</taxon>
        <taxon>Myxococcota</taxon>
        <taxon>Myxococcia</taxon>
        <taxon>Myxococcales</taxon>
        <taxon>Cystobacterineae</taxon>
        <taxon>Myxococcaceae</taxon>
        <taxon>Corallococcus</taxon>
    </lineage>
</organism>
<name>A0ABR9PZB9_9BACT</name>
<dbReference type="EMBL" id="JAAIYO010000017">
    <property type="protein sequence ID" value="MBE4753263.1"/>
    <property type="molecule type" value="Genomic_DNA"/>
</dbReference>
<protein>
    <submittedName>
        <fullName evidence="1">Uncharacterized protein</fullName>
    </submittedName>
</protein>
<accession>A0ABR9PZB9</accession>
<sequence length="90" mass="9937">MDGPAIIAAHAALQKLLTSLPKEYAKDCSYSAKAMEVVVGQQGGLYFVEINRRVEKCGWAAPGFNPSPHWFELYAVSPEGKVLARYPYHP</sequence>
<evidence type="ECO:0000313" key="2">
    <source>
        <dbReference type="Proteomes" id="UP001516472"/>
    </source>
</evidence>
<dbReference type="Proteomes" id="UP001516472">
    <property type="component" value="Unassembled WGS sequence"/>
</dbReference>